<name>A0A1W2TB67_ROSNE</name>
<evidence type="ECO:0000256" key="1">
    <source>
        <dbReference type="SAM" id="MobiDB-lite"/>
    </source>
</evidence>
<feature type="compositionally biased region" description="Polar residues" evidence="1">
    <location>
        <begin position="53"/>
        <end position="62"/>
    </location>
</feature>
<feature type="compositionally biased region" description="Polar residues" evidence="1">
    <location>
        <begin position="17"/>
        <end position="35"/>
    </location>
</feature>
<evidence type="ECO:0000313" key="3">
    <source>
        <dbReference type="EMBL" id="GAP84885.1"/>
    </source>
</evidence>
<organism evidence="3">
    <name type="scientific">Rosellinia necatrix</name>
    <name type="common">White root-rot fungus</name>
    <dbReference type="NCBI Taxonomy" id="77044"/>
    <lineage>
        <taxon>Eukaryota</taxon>
        <taxon>Fungi</taxon>
        <taxon>Dikarya</taxon>
        <taxon>Ascomycota</taxon>
        <taxon>Pezizomycotina</taxon>
        <taxon>Sordariomycetes</taxon>
        <taxon>Xylariomycetidae</taxon>
        <taxon>Xylariales</taxon>
        <taxon>Xylariaceae</taxon>
        <taxon>Rosellinia</taxon>
    </lineage>
</organism>
<dbReference type="STRING" id="77044.A0A1W2TB67"/>
<keyword evidence="4" id="KW-1185">Reference proteome</keyword>
<dbReference type="OrthoDB" id="5279542at2759"/>
<dbReference type="OMA" id="RFGRKWK"/>
<evidence type="ECO:0000256" key="2">
    <source>
        <dbReference type="SAM" id="Phobius"/>
    </source>
</evidence>
<dbReference type="EMBL" id="DF977453">
    <property type="protein sequence ID" value="GAP84885.1"/>
    <property type="molecule type" value="Genomic_DNA"/>
</dbReference>
<gene>
    <name evidence="3" type="ORF">SAMD00023353_0802070</name>
</gene>
<feature type="transmembrane region" description="Helical" evidence="2">
    <location>
        <begin position="104"/>
        <end position="125"/>
    </location>
</feature>
<keyword evidence="2" id="KW-0472">Membrane</keyword>
<feature type="transmembrane region" description="Helical" evidence="2">
    <location>
        <begin position="178"/>
        <end position="198"/>
    </location>
</feature>
<feature type="transmembrane region" description="Helical" evidence="2">
    <location>
        <begin position="238"/>
        <end position="262"/>
    </location>
</feature>
<accession>A0A1W2TB67</accession>
<reference evidence="3" key="1">
    <citation type="submission" date="2016-03" db="EMBL/GenBank/DDBJ databases">
        <title>Draft genome sequence of Rosellinia necatrix.</title>
        <authorList>
            <person name="Kanematsu S."/>
        </authorList>
    </citation>
    <scope>NUCLEOTIDE SEQUENCE [LARGE SCALE GENOMIC DNA]</scope>
    <source>
        <strain evidence="3">W97</strain>
    </source>
</reference>
<sequence>MASSEQNPGTVGGQADEISSISRDPAAQQVSEPGQANNANDAEPAPPLPQRPTPSHLQTLPQPFYNQHQQPYVPYPGQLNPQFTYATPVRPLPKQSSAYIGTRLGLTALSSVWGIIIIALTSILLSQGGSVANVSLYAYAIVVASILWNTAELITYCVRLRKEVQRGIHPGAHVGLHLIFWLAGAFAILLTVTVYSQASYSLQSCEEGGYDSDYRYYGYSYCSEYQPYDYFRWNVLPVLRATLAIFALWLINHFVLFVLACIDTHKRNVLKPAAFVVPVPALNAPPPPQGVYYPPQAAGAQPIQPMQYYPYPVAVQPQPQPQPAGAAVVSNEKQVAPAGQNIAGFYAPPAPPPPPPVSQDIAGFYGPSAGPSTQAP</sequence>
<keyword evidence="2" id="KW-1133">Transmembrane helix</keyword>
<protein>
    <submittedName>
        <fullName evidence="3">Uncharacterized protein</fullName>
    </submittedName>
</protein>
<evidence type="ECO:0000313" key="4">
    <source>
        <dbReference type="Proteomes" id="UP000054516"/>
    </source>
</evidence>
<proteinExistence type="predicted"/>
<feature type="region of interest" description="Disordered" evidence="1">
    <location>
        <begin position="342"/>
        <end position="376"/>
    </location>
</feature>
<dbReference type="AlphaFoldDB" id="A0A1W2TB67"/>
<keyword evidence="2" id="KW-0812">Transmembrane</keyword>
<feature type="compositionally biased region" description="Pro residues" evidence="1">
    <location>
        <begin position="348"/>
        <end position="357"/>
    </location>
</feature>
<feature type="region of interest" description="Disordered" evidence="1">
    <location>
        <begin position="1"/>
        <end position="62"/>
    </location>
</feature>
<dbReference type="Proteomes" id="UP000054516">
    <property type="component" value="Unassembled WGS sequence"/>
</dbReference>
<feature type="transmembrane region" description="Helical" evidence="2">
    <location>
        <begin position="137"/>
        <end position="158"/>
    </location>
</feature>